<protein>
    <submittedName>
        <fullName evidence="1">Uncharacterized protein</fullName>
    </submittedName>
</protein>
<proteinExistence type="predicted"/>
<comment type="caution">
    <text evidence="1">The sequence shown here is derived from an EMBL/GenBank/DDBJ whole genome shotgun (WGS) entry which is preliminary data.</text>
</comment>
<name>A0A9Q4FZ15_SALAG</name>
<organism evidence="1 2">
    <name type="scientific">Salipaludibacillus agaradhaerens</name>
    <name type="common">Bacillus agaradhaerens</name>
    <dbReference type="NCBI Taxonomy" id="76935"/>
    <lineage>
        <taxon>Bacteria</taxon>
        <taxon>Bacillati</taxon>
        <taxon>Bacillota</taxon>
        <taxon>Bacilli</taxon>
        <taxon>Bacillales</taxon>
        <taxon>Bacillaceae</taxon>
    </lineage>
</organism>
<evidence type="ECO:0000313" key="2">
    <source>
        <dbReference type="Proteomes" id="UP001057753"/>
    </source>
</evidence>
<dbReference type="Proteomes" id="UP001057753">
    <property type="component" value="Unassembled WGS sequence"/>
</dbReference>
<accession>A0A9Q4FZ15</accession>
<keyword evidence="2" id="KW-1185">Reference proteome</keyword>
<evidence type="ECO:0000313" key="1">
    <source>
        <dbReference type="EMBL" id="MCR6096901.1"/>
    </source>
</evidence>
<sequence length="86" mass="10211">MSKKKNANEQMKLWMDGISKMELKDVTQKPKLRTQIKSFDDYMHDCMDEVNEFMSDKDVIDVKMNTVVDGRHMITSYLVIYREVSQ</sequence>
<gene>
    <name evidence="1" type="ORF">HXA33_10065</name>
</gene>
<reference evidence="1" key="1">
    <citation type="submission" date="2020-06" db="EMBL/GenBank/DDBJ databases">
        <title>Insight into the genomes of haloalkaliphilic bacilli from Kenyan soda lakes.</title>
        <authorList>
            <person name="Mwirichia R."/>
            <person name="Villamizar G.C."/>
            <person name="Poehlein A."/>
            <person name="Mugweru J."/>
            <person name="Kipnyargis A."/>
            <person name="Kiplimo D."/>
            <person name="Orwa P."/>
            <person name="Daniel R."/>
        </authorList>
    </citation>
    <scope>NUCLEOTIDE SEQUENCE</scope>
    <source>
        <strain evidence="1">B1096_S55</strain>
    </source>
</reference>
<dbReference type="AlphaFoldDB" id="A0A9Q4FZ15"/>
<dbReference type="RefSeq" id="WP_257821388.1">
    <property type="nucleotide sequence ID" value="NZ_JABXYM010000001.1"/>
</dbReference>
<dbReference type="EMBL" id="JABXYM010000001">
    <property type="protein sequence ID" value="MCR6096901.1"/>
    <property type="molecule type" value="Genomic_DNA"/>
</dbReference>